<dbReference type="PANTHER" id="PTHR14136:SF17">
    <property type="entry name" value="BTB_POZ DOMAIN-CONTAINING PROTEIN KCTD9"/>
    <property type="match status" value="1"/>
</dbReference>
<dbReference type="InterPro" id="IPR051082">
    <property type="entry name" value="Pentapeptide-BTB/POZ_domain"/>
</dbReference>
<dbReference type="AlphaFoldDB" id="A0A0D3IH18"/>
<dbReference type="SUPFAM" id="SSF141571">
    <property type="entry name" value="Pentapeptide repeat-like"/>
    <property type="match status" value="2"/>
</dbReference>
<dbReference type="EnsemblProtists" id="EOD10553">
    <property type="protein sequence ID" value="EOD10553"/>
    <property type="gene ID" value="EMIHUDRAFT_248326"/>
</dbReference>
<protein>
    <recommendedName>
        <fullName evidence="4">Pentapeptide repeat-containing protein</fullName>
    </recommendedName>
</protein>
<dbReference type="HOGENOM" id="CLU_817435_0_0_1"/>
<dbReference type="PaxDb" id="2903-EOD10553"/>
<dbReference type="KEGG" id="ehx:EMIHUDRAFT_248326"/>
<dbReference type="STRING" id="2903.R1BL38"/>
<dbReference type="Proteomes" id="UP000013827">
    <property type="component" value="Unassembled WGS sequence"/>
</dbReference>
<evidence type="ECO:0000256" key="1">
    <source>
        <dbReference type="SAM" id="MobiDB-lite"/>
    </source>
</evidence>
<evidence type="ECO:0000313" key="2">
    <source>
        <dbReference type="EnsemblProtists" id="EOD10553"/>
    </source>
</evidence>
<dbReference type="InterPro" id="IPR001646">
    <property type="entry name" value="5peptide_repeat"/>
</dbReference>
<organism evidence="2 3">
    <name type="scientific">Emiliania huxleyi (strain CCMP1516)</name>
    <dbReference type="NCBI Taxonomy" id="280463"/>
    <lineage>
        <taxon>Eukaryota</taxon>
        <taxon>Haptista</taxon>
        <taxon>Haptophyta</taxon>
        <taxon>Prymnesiophyceae</taxon>
        <taxon>Isochrysidales</taxon>
        <taxon>Noelaerhabdaceae</taxon>
        <taxon>Emiliania</taxon>
    </lineage>
</organism>
<reference evidence="2" key="2">
    <citation type="submission" date="2024-10" db="UniProtKB">
        <authorList>
            <consortium name="EnsemblProtists"/>
        </authorList>
    </citation>
    <scope>IDENTIFICATION</scope>
</reference>
<reference evidence="3" key="1">
    <citation type="journal article" date="2013" name="Nature">
        <title>Pan genome of the phytoplankton Emiliania underpins its global distribution.</title>
        <authorList>
            <person name="Read B.A."/>
            <person name="Kegel J."/>
            <person name="Klute M.J."/>
            <person name="Kuo A."/>
            <person name="Lefebvre S.C."/>
            <person name="Maumus F."/>
            <person name="Mayer C."/>
            <person name="Miller J."/>
            <person name="Monier A."/>
            <person name="Salamov A."/>
            <person name="Young J."/>
            <person name="Aguilar M."/>
            <person name="Claverie J.M."/>
            <person name="Frickenhaus S."/>
            <person name="Gonzalez K."/>
            <person name="Herman E.K."/>
            <person name="Lin Y.C."/>
            <person name="Napier J."/>
            <person name="Ogata H."/>
            <person name="Sarno A.F."/>
            <person name="Shmutz J."/>
            <person name="Schroeder D."/>
            <person name="de Vargas C."/>
            <person name="Verret F."/>
            <person name="von Dassow P."/>
            <person name="Valentin K."/>
            <person name="Van de Peer Y."/>
            <person name="Wheeler G."/>
            <person name="Dacks J.B."/>
            <person name="Delwiche C.F."/>
            <person name="Dyhrman S.T."/>
            <person name="Glockner G."/>
            <person name="John U."/>
            <person name="Richards T."/>
            <person name="Worden A.Z."/>
            <person name="Zhang X."/>
            <person name="Grigoriev I.V."/>
            <person name="Allen A.E."/>
            <person name="Bidle K."/>
            <person name="Borodovsky M."/>
            <person name="Bowler C."/>
            <person name="Brownlee C."/>
            <person name="Cock J.M."/>
            <person name="Elias M."/>
            <person name="Gladyshev V.N."/>
            <person name="Groth M."/>
            <person name="Guda C."/>
            <person name="Hadaegh A."/>
            <person name="Iglesias-Rodriguez M.D."/>
            <person name="Jenkins J."/>
            <person name="Jones B.M."/>
            <person name="Lawson T."/>
            <person name="Leese F."/>
            <person name="Lindquist E."/>
            <person name="Lobanov A."/>
            <person name="Lomsadze A."/>
            <person name="Malik S.B."/>
            <person name="Marsh M.E."/>
            <person name="Mackinder L."/>
            <person name="Mock T."/>
            <person name="Mueller-Roeber B."/>
            <person name="Pagarete A."/>
            <person name="Parker M."/>
            <person name="Probert I."/>
            <person name="Quesneville H."/>
            <person name="Raines C."/>
            <person name="Rensing S.A."/>
            <person name="Riano-Pachon D.M."/>
            <person name="Richier S."/>
            <person name="Rokitta S."/>
            <person name="Shiraiwa Y."/>
            <person name="Soanes D.M."/>
            <person name="van der Giezen M."/>
            <person name="Wahlund T.M."/>
            <person name="Williams B."/>
            <person name="Wilson W."/>
            <person name="Wolfe G."/>
            <person name="Wurch L.L."/>
        </authorList>
    </citation>
    <scope>NUCLEOTIDE SEQUENCE</scope>
</reference>
<dbReference type="GeneID" id="17256704"/>
<dbReference type="PANTHER" id="PTHR14136">
    <property type="entry name" value="BTB_POZ DOMAIN-CONTAINING PROTEIN KCTD9"/>
    <property type="match status" value="1"/>
</dbReference>
<evidence type="ECO:0000313" key="3">
    <source>
        <dbReference type="Proteomes" id="UP000013827"/>
    </source>
</evidence>
<feature type="region of interest" description="Disordered" evidence="1">
    <location>
        <begin position="38"/>
        <end position="63"/>
    </location>
</feature>
<dbReference type="Pfam" id="PF00805">
    <property type="entry name" value="Pentapeptide"/>
    <property type="match status" value="2"/>
</dbReference>
<dbReference type="Pfam" id="PF13576">
    <property type="entry name" value="Pentapeptide_3"/>
    <property type="match status" value="1"/>
</dbReference>
<accession>A0A0D3IH18</accession>
<name>A0A0D3IH18_EMIH1</name>
<sequence>MTRCRLHTSSVSHVLPMPGSPYARCLVKETTQHLSHANLDGARERPAKAAAGSGVAEQSERGPLRPQVDLTDTLLDCATLDDTTLHWATARGASFVGASLDRALGEGLVLAGADLTHASLAAATLSGGHVAGSLTGARFEGASLAGAALRAIEESRNVIFDGADASGIVFESCTMPKASLRGANLTHSTFRLFDLEGVLFSPSTVLNGATFDRCDLIEPSLDGVRMDYASFLDAHFTDASFAGAPRAMHRAPGVKLSIAMRETRDCREGADFSYATLSGTDLIGVSLARALFRGTALPNSQLNECYVDGADFTGATKLETVDLLGLVGSPVGLCNRPGVT</sequence>
<keyword evidence="3" id="KW-1185">Reference proteome</keyword>
<dbReference type="RefSeq" id="XP_005762982.1">
    <property type="nucleotide sequence ID" value="XM_005762925.1"/>
</dbReference>
<evidence type="ECO:0008006" key="4">
    <source>
        <dbReference type="Google" id="ProtNLM"/>
    </source>
</evidence>
<dbReference type="Gene3D" id="2.160.20.80">
    <property type="entry name" value="E3 ubiquitin-protein ligase SopA"/>
    <property type="match status" value="2"/>
</dbReference>
<proteinExistence type="predicted"/>